<accession>A0AAU9Q3W0</accession>
<dbReference type="AlphaFoldDB" id="A0AAU9Q3W0"/>
<comment type="caution">
    <text evidence="1">The sequence shown here is derived from an EMBL/GenBank/DDBJ whole genome shotgun (WGS) entry which is preliminary data.</text>
</comment>
<gene>
    <name evidence="1" type="ORF">THF1D04_20302</name>
</gene>
<dbReference type="EMBL" id="CAKMTQ010000012">
    <property type="protein sequence ID" value="CAH1526333.1"/>
    <property type="molecule type" value="Genomic_DNA"/>
</dbReference>
<evidence type="ECO:0000313" key="1">
    <source>
        <dbReference type="EMBL" id="CAH1526333.1"/>
    </source>
</evidence>
<protein>
    <recommendedName>
        <fullName evidence="3">CopG-like ribbon-helix-helix domain-containing protein</fullName>
    </recommendedName>
</protein>
<sequence length="57" mass="6516">MKHDQHGYEERIRIYIPASLIEELKLVTGRNATAAVMHAVHRIIEHGDAKIENPNTK</sequence>
<evidence type="ECO:0008006" key="3">
    <source>
        <dbReference type="Google" id="ProtNLM"/>
    </source>
</evidence>
<organism evidence="1 2">
    <name type="scientific">Vibrio owensii</name>
    <dbReference type="NCBI Taxonomy" id="696485"/>
    <lineage>
        <taxon>Bacteria</taxon>
        <taxon>Pseudomonadati</taxon>
        <taxon>Pseudomonadota</taxon>
        <taxon>Gammaproteobacteria</taxon>
        <taxon>Vibrionales</taxon>
        <taxon>Vibrionaceae</taxon>
        <taxon>Vibrio</taxon>
    </lineage>
</organism>
<name>A0AAU9Q3W0_9VIBR</name>
<dbReference type="RefSeq" id="WP_409930823.1">
    <property type="nucleotide sequence ID" value="NZ_CAKMTQ010000012.1"/>
</dbReference>
<dbReference type="Proteomes" id="UP001295420">
    <property type="component" value="Unassembled WGS sequence"/>
</dbReference>
<proteinExistence type="predicted"/>
<reference evidence="1" key="1">
    <citation type="submission" date="2022-01" db="EMBL/GenBank/DDBJ databases">
        <authorList>
            <person name="Lagorce A."/>
        </authorList>
    </citation>
    <scope>NUCLEOTIDE SEQUENCE</scope>
    <source>
        <strain evidence="1">Th15_F1_D04</strain>
    </source>
</reference>
<evidence type="ECO:0000313" key="2">
    <source>
        <dbReference type="Proteomes" id="UP001295420"/>
    </source>
</evidence>